<name>A0ABR2KLZ4_9EUKA</name>
<evidence type="ECO:0000256" key="3">
    <source>
        <dbReference type="ARBA" id="ARBA00022833"/>
    </source>
</evidence>
<organism evidence="5 6">
    <name type="scientific">Tritrichomonas musculus</name>
    <dbReference type="NCBI Taxonomy" id="1915356"/>
    <lineage>
        <taxon>Eukaryota</taxon>
        <taxon>Metamonada</taxon>
        <taxon>Parabasalia</taxon>
        <taxon>Tritrichomonadida</taxon>
        <taxon>Tritrichomonadidae</taxon>
        <taxon>Tritrichomonas</taxon>
    </lineage>
</organism>
<evidence type="ECO:0000256" key="1">
    <source>
        <dbReference type="ARBA" id="ARBA00022694"/>
    </source>
</evidence>
<keyword evidence="1" id="KW-0819">tRNA processing</keyword>
<comment type="caution">
    <text evidence="5">The sequence shown here is derived from an EMBL/GenBank/DDBJ whole genome shotgun (WGS) entry which is preliminary data.</text>
</comment>
<keyword evidence="6" id="KW-1185">Reference proteome</keyword>
<reference evidence="5 6" key="1">
    <citation type="submission" date="2024-04" db="EMBL/GenBank/DDBJ databases">
        <title>Tritrichomonas musculus Genome.</title>
        <authorList>
            <person name="Alves-Ferreira E."/>
            <person name="Grigg M."/>
            <person name="Lorenzi H."/>
            <person name="Galac M."/>
        </authorList>
    </citation>
    <scope>NUCLEOTIDE SEQUENCE [LARGE SCALE GENOMIC DNA]</scope>
    <source>
        <strain evidence="5 6">EAF2021</strain>
    </source>
</reference>
<dbReference type="EMBL" id="JAPFFF010000004">
    <property type="protein sequence ID" value="KAK8891988.1"/>
    <property type="molecule type" value="Genomic_DNA"/>
</dbReference>
<dbReference type="Pfam" id="PF04032">
    <property type="entry name" value="Rpr2"/>
    <property type="match status" value="1"/>
</dbReference>
<accession>A0ABR2KLZ4</accession>
<keyword evidence="3" id="KW-0862">Zinc</keyword>
<evidence type="ECO:0000256" key="2">
    <source>
        <dbReference type="ARBA" id="ARBA00022723"/>
    </source>
</evidence>
<evidence type="ECO:0000313" key="5">
    <source>
        <dbReference type="EMBL" id="KAK8891988.1"/>
    </source>
</evidence>
<evidence type="ECO:0000313" key="6">
    <source>
        <dbReference type="Proteomes" id="UP001470230"/>
    </source>
</evidence>
<dbReference type="InterPro" id="IPR007175">
    <property type="entry name" value="Rpr2/Snm1/Rpp21"/>
</dbReference>
<keyword evidence="2" id="KW-0479">Metal-binding</keyword>
<dbReference type="Proteomes" id="UP001470230">
    <property type="component" value="Unassembled WGS sequence"/>
</dbReference>
<dbReference type="PANTHER" id="PTHR14742">
    <property type="entry name" value="RIBONUCLEASE P SUBUNIT P21"/>
    <property type="match status" value="1"/>
</dbReference>
<proteinExistence type="inferred from homology"/>
<sequence>MSKRKIIQAPNNFPNKDILERINFLTEISKVAAQDPDLYSLAQYLGSEATQTAQKSKIRVKPKQLFCKNCKTLLIPPFTAEVIKSHNILHYKCKICNRERKKYITEKDGTSQSNAQHWCYIQEVENDQISTIFSFSGTNKSNLPKQQK</sequence>
<dbReference type="PANTHER" id="PTHR14742:SF0">
    <property type="entry name" value="RIBONUCLEASE P PROTEIN SUBUNIT P21"/>
    <property type="match status" value="1"/>
</dbReference>
<dbReference type="Gene3D" id="6.20.50.20">
    <property type="match status" value="1"/>
</dbReference>
<protein>
    <submittedName>
        <fullName evidence="5">Uncharacterized protein</fullName>
    </submittedName>
</protein>
<comment type="similarity">
    <text evidence="4">Belongs to the eukaryotic/archaeal RNase P protein component 4 family.</text>
</comment>
<gene>
    <name evidence="5" type="ORF">M9Y10_029210</name>
</gene>
<evidence type="ECO:0000256" key="4">
    <source>
        <dbReference type="ARBA" id="ARBA00038402"/>
    </source>
</evidence>